<comment type="caution">
    <text evidence="2">The sequence shown here is derived from an EMBL/GenBank/DDBJ whole genome shotgun (WGS) entry which is preliminary data.</text>
</comment>
<proteinExistence type="predicted"/>
<dbReference type="PATRIC" id="fig|1423760.3.peg.1123"/>
<organism evidence="2 3">
    <name type="scientific">Limosilactobacillus ingluviei DSM 15946</name>
    <dbReference type="NCBI Taxonomy" id="1423760"/>
    <lineage>
        <taxon>Bacteria</taxon>
        <taxon>Bacillati</taxon>
        <taxon>Bacillota</taxon>
        <taxon>Bacilli</taxon>
        <taxon>Lactobacillales</taxon>
        <taxon>Lactobacillaceae</taxon>
        <taxon>Limosilactobacillus</taxon>
    </lineage>
</organism>
<name>A0A0R1UDX3_9LACO</name>
<sequence length="365" mass="41607">MSISADTFPTDAVKAASGYTYKRVSFPVSVGDNNTIYVQMMGGYSPKKPVIYARNTDNDPIEVNWDLRTNENILENIADRSFVKVRLEKDADGKLIEKKFLSEFDAITYMADHLKDGQQVYIGGDVEYRHYNGQIQRSFNMTTVALDENEDRKPSAQLSQTYLIDNTSVDSDWEDQLEEKKQLVVNAYVPQYVGKHEGKQIKKTLAFPQQFVLKATDENMDKRKAIVKRFLLTDEDVVRELSLLCDLVDGYEESTGNVELSDDLKELIKLGFMTEEAAEKQMTIGGNRVRETVLVRPMLRRNNGQPELMMEDKYAPEALVFLQAIMDDEEVDDPFPPEDETAKSTESKDENVTTSFEDDINAMFS</sequence>
<dbReference type="Proteomes" id="UP000050816">
    <property type="component" value="Unassembled WGS sequence"/>
</dbReference>
<protein>
    <submittedName>
        <fullName evidence="2">Phage related protein</fullName>
    </submittedName>
</protein>
<feature type="region of interest" description="Disordered" evidence="1">
    <location>
        <begin position="329"/>
        <end position="365"/>
    </location>
</feature>
<evidence type="ECO:0000313" key="2">
    <source>
        <dbReference type="EMBL" id="KRL91648.1"/>
    </source>
</evidence>
<accession>A0A0R1UDX3</accession>
<dbReference type="AlphaFoldDB" id="A0A0R1UDX3"/>
<feature type="compositionally biased region" description="Acidic residues" evidence="1">
    <location>
        <begin position="356"/>
        <end position="365"/>
    </location>
</feature>
<feature type="compositionally biased region" description="Basic and acidic residues" evidence="1">
    <location>
        <begin position="340"/>
        <end position="351"/>
    </location>
</feature>
<feature type="compositionally biased region" description="Acidic residues" evidence="1">
    <location>
        <begin position="329"/>
        <end position="339"/>
    </location>
</feature>
<evidence type="ECO:0000256" key="1">
    <source>
        <dbReference type="SAM" id="MobiDB-lite"/>
    </source>
</evidence>
<reference evidence="2 3" key="1">
    <citation type="journal article" date="2015" name="Genome Announc.">
        <title>Expanding the biotechnology potential of lactobacilli through comparative genomics of 213 strains and associated genera.</title>
        <authorList>
            <person name="Sun Z."/>
            <person name="Harris H.M."/>
            <person name="McCann A."/>
            <person name="Guo C."/>
            <person name="Argimon S."/>
            <person name="Zhang W."/>
            <person name="Yang X."/>
            <person name="Jeffery I.B."/>
            <person name="Cooney J.C."/>
            <person name="Kagawa T.F."/>
            <person name="Liu W."/>
            <person name="Song Y."/>
            <person name="Salvetti E."/>
            <person name="Wrobel A."/>
            <person name="Rasinkangas P."/>
            <person name="Parkhill J."/>
            <person name="Rea M.C."/>
            <person name="O'Sullivan O."/>
            <person name="Ritari J."/>
            <person name="Douillard F.P."/>
            <person name="Paul Ross R."/>
            <person name="Yang R."/>
            <person name="Briner A.E."/>
            <person name="Felis G.E."/>
            <person name="de Vos W.M."/>
            <person name="Barrangou R."/>
            <person name="Klaenhammer T.R."/>
            <person name="Caufield P.W."/>
            <person name="Cui Y."/>
            <person name="Zhang H."/>
            <person name="O'Toole P.W."/>
        </authorList>
    </citation>
    <scope>NUCLEOTIDE SEQUENCE [LARGE SCALE GENOMIC DNA]</scope>
    <source>
        <strain evidence="2 3">DSM 15946</strain>
    </source>
</reference>
<evidence type="ECO:0000313" key="3">
    <source>
        <dbReference type="Proteomes" id="UP000050816"/>
    </source>
</evidence>
<gene>
    <name evidence="2" type="ORF">FC43_GL001066</name>
</gene>
<dbReference type="EMBL" id="AZFK01000018">
    <property type="protein sequence ID" value="KRL91648.1"/>
    <property type="molecule type" value="Genomic_DNA"/>
</dbReference>